<dbReference type="GO" id="GO:0007411">
    <property type="term" value="P:axon guidance"/>
    <property type="evidence" value="ECO:0007669"/>
    <property type="project" value="TreeGrafter"/>
</dbReference>
<keyword evidence="6" id="KW-0067">ATP-binding</keyword>
<dbReference type="GO" id="GO:0005524">
    <property type="term" value="F:ATP binding"/>
    <property type="evidence" value="ECO:0007669"/>
    <property type="project" value="UniProtKB-KW"/>
</dbReference>
<evidence type="ECO:0000256" key="9">
    <source>
        <dbReference type="ARBA" id="ARBA00023170"/>
    </source>
</evidence>
<gene>
    <name evidence="11" type="ORF">DNTS_011125</name>
</gene>
<evidence type="ECO:0000256" key="5">
    <source>
        <dbReference type="ARBA" id="ARBA00022741"/>
    </source>
</evidence>
<evidence type="ECO:0000256" key="4">
    <source>
        <dbReference type="ARBA" id="ARBA00022737"/>
    </source>
</evidence>
<dbReference type="InterPro" id="IPR013783">
    <property type="entry name" value="Ig-like_fold"/>
</dbReference>
<dbReference type="InterPro" id="IPR003961">
    <property type="entry name" value="FN3_dom"/>
</dbReference>
<dbReference type="GO" id="GO:0030425">
    <property type="term" value="C:dendrite"/>
    <property type="evidence" value="ECO:0007669"/>
    <property type="project" value="TreeGrafter"/>
</dbReference>
<dbReference type="InterPro" id="IPR036116">
    <property type="entry name" value="FN3_sf"/>
</dbReference>
<dbReference type="Proteomes" id="UP000316079">
    <property type="component" value="Unassembled WGS sequence"/>
</dbReference>
<dbReference type="PROSITE" id="PS50853">
    <property type="entry name" value="FN3"/>
    <property type="match status" value="1"/>
</dbReference>
<keyword evidence="8" id="KW-0472">Membrane</keyword>
<accession>A0A553MME8</accession>
<sequence length="202" mass="21672">MEAFCLCIGSAEEAQALSGKGPGNGAEAWSQRNRSIACRPGFYKAFAGNIKCSKCPPHSSSHVEASSQCHCEKNFYRSSKDPPTMACTRPPSAPRNLAFNINETALFLEWTAPGDSGGRKDITYNVLCLRCGSDGQICETCNSNVRFIPRSSGITGTSVVVQDFAAHANYTFQIEAVNGVSSMGRSMRQIANITISTEQAGE</sequence>
<comment type="subcellular location">
    <subcellularLocation>
        <location evidence="1">Membrane</location>
        <topology evidence="1">Single-pass membrane protein</topology>
    </subcellularLocation>
</comment>
<evidence type="ECO:0000259" key="10">
    <source>
        <dbReference type="PROSITE" id="PS50853"/>
    </source>
</evidence>
<proteinExistence type="predicted"/>
<dbReference type="SMART" id="SM00060">
    <property type="entry name" value="FN3"/>
    <property type="match status" value="1"/>
</dbReference>
<dbReference type="Pfam" id="PF00041">
    <property type="entry name" value="fn3"/>
    <property type="match status" value="1"/>
</dbReference>
<dbReference type="Gene3D" id="2.10.50.10">
    <property type="entry name" value="Tumor Necrosis Factor Receptor, subunit A, domain 2"/>
    <property type="match status" value="1"/>
</dbReference>
<evidence type="ECO:0000256" key="1">
    <source>
        <dbReference type="ARBA" id="ARBA00004167"/>
    </source>
</evidence>
<organism evidence="11 12">
    <name type="scientific">Danionella cerebrum</name>
    <dbReference type="NCBI Taxonomy" id="2873325"/>
    <lineage>
        <taxon>Eukaryota</taxon>
        <taxon>Metazoa</taxon>
        <taxon>Chordata</taxon>
        <taxon>Craniata</taxon>
        <taxon>Vertebrata</taxon>
        <taxon>Euteleostomi</taxon>
        <taxon>Actinopterygii</taxon>
        <taxon>Neopterygii</taxon>
        <taxon>Teleostei</taxon>
        <taxon>Ostariophysi</taxon>
        <taxon>Cypriniformes</taxon>
        <taxon>Danionidae</taxon>
        <taxon>Danioninae</taxon>
        <taxon>Danionella</taxon>
    </lineage>
</organism>
<dbReference type="SUPFAM" id="SSF49265">
    <property type="entry name" value="Fibronectin type III"/>
    <property type="match status" value="1"/>
</dbReference>
<dbReference type="OrthoDB" id="4062651at2759"/>
<evidence type="ECO:0000313" key="12">
    <source>
        <dbReference type="Proteomes" id="UP000316079"/>
    </source>
</evidence>
<evidence type="ECO:0000313" key="11">
    <source>
        <dbReference type="EMBL" id="TRY54361.1"/>
    </source>
</evidence>
<keyword evidence="9" id="KW-0675">Receptor</keyword>
<dbReference type="PANTHER" id="PTHR46877">
    <property type="entry name" value="EPH RECEPTOR A5"/>
    <property type="match status" value="1"/>
</dbReference>
<dbReference type="CDD" id="cd00063">
    <property type="entry name" value="FN3"/>
    <property type="match status" value="1"/>
</dbReference>
<evidence type="ECO:0000256" key="8">
    <source>
        <dbReference type="ARBA" id="ARBA00023136"/>
    </source>
</evidence>
<keyword evidence="7" id="KW-1133">Transmembrane helix</keyword>
<name>A0A553MME8_9TELE</name>
<dbReference type="GO" id="GO:0005886">
    <property type="term" value="C:plasma membrane"/>
    <property type="evidence" value="ECO:0007669"/>
    <property type="project" value="TreeGrafter"/>
</dbReference>
<dbReference type="STRING" id="623744.A0A553MME8"/>
<dbReference type="FunFam" id="2.10.50.10:FF:000001">
    <property type="entry name" value="Ephrin type-A receptor 5"/>
    <property type="match status" value="1"/>
</dbReference>
<evidence type="ECO:0000256" key="7">
    <source>
        <dbReference type="ARBA" id="ARBA00022989"/>
    </source>
</evidence>
<dbReference type="InterPro" id="IPR050449">
    <property type="entry name" value="Ephrin_rcpt_TKs"/>
</dbReference>
<evidence type="ECO:0000256" key="2">
    <source>
        <dbReference type="ARBA" id="ARBA00022692"/>
    </source>
</evidence>
<evidence type="ECO:0000256" key="3">
    <source>
        <dbReference type="ARBA" id="ARBA00022729"/>
    </source>
</evidence>
<keyword evidence="3" id="KW-0732">Signal</keyword>
<dbReference type="FunFam" id="2.60.40.10:FF:000059">
    <property type="entry name" value="Ephrin type-A receptor 6"/>
    <property type="match status" value="1"/>
</dbReference>
<feature type="domain" description="Fibronectin type-III" evidence="10">
    <location>
        <begin position="90"/>
        <end position="200"/>
    </location>
</feature>
<dbReference type="EMBL" id="SRMA01027350">
    <property type="protein sequence ID" value="TRY54361.1"/>
    <property type="molecule type" value="Genomic_DNA"/>
</dbReference>
<keyword evidence="12" id="KW-1185">Reference proteome</keyword>
<dbReference type="PANTHER" id="PTHR46877:SF10">
    <property type="entry name" value="EPHRIN TYPE-A RECEPTOR 6"/>
    <property type="match status" value="1"/>
</dbReference>
<keyword evidence="4" id="KW-0677">Repeat</keyword>
<dbReference type="GO" id="GO:0005005">
    <property type="term" value="F:transmembrane-ephrin receptor activity"/>
    <property type="evidence" value="ECO:0007669"/>
    <property type="project" value="TreeGrafter"/>
</dbReference>
<comment type="caution">
    <text evidence="11">The sequence shown here is derived from an EMBL/GenBank/DDBJ whole genome shotgun (WGS) entry which is preliminary data.</text>
</comment>
<keyword evidence="2" id="KW-0812">Transmembrane</keyword>
<reference evidence="11 12" key="1">
    <citation type="journal article" date="2019" name="Sci. Data">
        <title>Hybrid genome assembly and annotation of Danionella translucida.</title>
        <authorList>
            <person name="Kadobianskyi M."/>
            <person name="Schulze L."/>
            <person name="Schuelke M."/>
            <person name="Judkewitz B."/>
        </authorList>
    </citation>
    <scope>NUCLEOTIDE SEQUENCE [LARGE SCALE GENOMIC DNA]</scope>
    <source>
        <strain evidence="11 12">Bolton</strain>
    </source>
</reference>
<evidence type="ECO:0000256" key="6">
    <source>
        <dbReference type="ARBA" id="ARBA00022840"/>
    </source>
</evidence>
<keyword evidence="5" id="KW-0547">Nucleotide-binding</keyword>
<dbReference type="Gene3D" id="2.60.40.10">
    <property type="entry name" value="Immunoglobulins"/>
    <property type="match status" value="1"/>
</dbReference>
<protein>
    <recommendedName>
        <fullName evidence="10">Fibronectin type-III domain-containing protein</fullName>
    </recommendedName>
</protein>
<dbReference type="AlphaFoldDB" id="A0A553MME8"/>